<dbReference type="MGI" id="MGI:1925868">
    <property type="gene designation" value="Acap2"/>
</dbReference>
<feature type="region of interest" description="Disordered" evidence="1">
    <location>
        <begin position="1"/>
        <end position="20"/>
    </location>
</feature>
<reference evidence="2" key="3">
    <citation type="journal article" date="2000" name="Genome Res.">
        <title>RIKEN integrated sequence analysis (RISA) system--384-format sequencing pipeline with 384 multicapillary sequencer.</title>
        <authorList>
            <person name="Shibata K."/>
            <person name="Itoh M."/>
            <person name="Aizawa K."/>
            <person name="Nagaoka S."/>
            <person name="Sasaki N."/>
            <person name="Carninci P."/>
            <person name="Konno H."/>
            <person name="Akiyama J."/>
            <person name="Nishi K."/>
            <person name="Kitsunai T."/>
            <person name="Tashiro H."/>
            <person name="Itoh M."/>
            <person name="Sumi N."/>
            <person name="Ishii Y."/>
            <person name="Nakamura S."/>
            <person name="Hazama M."/>
            <person name="Nishine T."/>
            <person name="Harada A."/>
            <person name="Yamamoto R."/>
            <person name="Matsumoto H."/>
            <person name="Sakaguchi S."/>
            <person name="Ikegami T."/>
            <person name="Kashiwagi K."/>
            <person name="Fujiwake S."/>
            <person name="Inoue K."/>
            <person name="Togawa Y."/>
            <person name="Izawa M."/>
            <person name="Ohara E."/>
            <person name="Watahiki M."/>
            <person name="Yoneda Y."/>
            <person name="Ishikawa T."/>
            <person name="Ozawa K."/>
            <person name="Tanaka T."/>
            <person name="Matsuura S."/>
            <person name="Kawai J."/>
            <person name="Okazaki Y."/>
            <person name="Muramatsu M."/>
            <person name="Inoue Y."/>
            <person name="Kira A."/>
            <person name="Hayashizaki Y."/>
        </authorList>
    </citation>
    <scope>NUCLEOTIDE SEQUENCE</scope>
    <source>
        <strain evidence="2">C57BL/6J</strain>
        <tissue evidence="2">Parthenogenote</tissue>
    </source>
</reference>
<name>Q8BRH7_MOUSE</name>
<reference evidence="2" key="6">
    <citation type="journal article" date="2002" name="Nature">
        <title>Analysis of the mouse transcriptome based on functional annotation of 60,770 full-length cDNAs.</title>
        <authorList>
            <consortium name="The FANTOM Consortium and the RIKEN Genome Exploration Research Group Phase I and II Team"/>
        </authorList>
    </citation>
    <scope>NUCLEOTIDE SEQUENCE</scope>
    <source>
        <strain evidence="2">C57BL/6J</strain>
        <tissue evidence="2">Parthenogenote</tissue>
    </source>
</reference>
<dbReference type="EMBL" id="AK044812">
    <property type="protein sequence ID" value="BAC32103.1"/>
    <property type="molecule type" value="mRNA"/>
</dbReference>
<evidence type="ECO:0000256" key="1">
    <source>
        <dbReference type="SAM" id="MobiDB-lite"/>
    </source>
</evidence>
<evidence type="ECO:0000313" key="3">
    <source>
        <dbReference type="MGI" id="MGI:1925868"/>
    </source>
</evidence>
<accession>Q8BRH7</accession>
<evidence type="ECO:0000313" key="2">
    <source>
        <dbReference type="EMBL" id="BAC32103.1"/>
    </source>
</evidence>
<reference evidence="2" key="8">
    <citation type="journal article" date="2005" name="Science">
        <title>Antisense Transcription in the Mammalian Transcriptome.</title>
        <authorList>
            <consortium name="RIKEN Genome Exploration Research Group and Genome Science Group (Genome Network Project Core Group) and the FANTOM Consortium"/>
        </authorList>
    </citation>
    <scope>NUCLEOTIDE SEQUENCE</scope>
    <source>
        <strain evidence="2">C57BL/6J</strain>
        <tissue evidence="2">Parthenogenote</tissue>
    </source>
</reference>
<feature type="non-terminal residue" evidence="2">
    <location>
        <position position="1"/>
    </location>
</feature>
<organism evidence="2">
    <name type="scientific">Mus musculus</name>
    <name type="common">Mouse</name>
    <dbReference type="NCBI Taxonomy" id="10090"/>
    <lineage>
        <taxon>Eukaryota</taxon>
        <taxon>Metazoa</taxon>
        <taxon>Chordata</taxon>
        <taxon>Craniata</taxon>
        <taxon>Vertebrata</taxon>
        <taxon>Euteleostomi</taxon>
        <taxon>Mammalia</taxon>
        <taxon>Eutheria</taxon>
        <taxon>Euarchontoglires</taxon>
        <taxon>Glires</taxon>
        <taxon>Rodentia</taxon>
        <taxon>Myomorpha</taxon>
        <taxon>Muroidea</taxon>
        <taxon>Muridae</taxon>
        <taxon>Murinae</taxon>
        <taxon>Mus</taxon>
        <taxon>Mus</taxon>
    </lineage>
</organism>
<dbReference type="AlphaFoldDB" id="Q8BRH7"/>
<feature type="compositionally biased region" description="Low complexity" evidence="1">
    <location>
        <begin position="61"/>
        <end position="70"/>
    </location>
</feature>
<proteinExistence type="evidence at transcript level"/>
<feature type="region of interest" description="Disordered" evidence="1">
    <location>
        <begin position="41"/>
        <end position="93"/>
    </location>
</feature>
<feature type="region of interest" description="Disordered" evidence="1">
    <location>
        <begin position="116"/>
        <end position="137"/>
    </location>
</feature>
<feature type="compositionally biased region" description="Pro residues" evidence="1">
    <location>
        <begin position="48"/>
        <end position="60"/>
    </location>
</feature>
<reference evidence="2" key="4">
    <citation type="journal article" date="2001" name="Nature">
        <title>Functional annotation of a full-length mouse cDNA collection.</title>
        <authorList>
            <consortium name="The RIKEN Genome Exploration Research Group Phase II Team and the FANTOM Consortium"/>
        </authorList>
    </citation>
    <scope>NUCLEOTIDE SEQUENCE</scope>
    <source>
        <strain evidence="2">C57BL/6J</strain>
        <tissue evidence="2">Parthenogenote</tissue>
    </source>
</reference>
<reference evidence="2" key="1">
    <citation type="journal article" date="1999" name="Methods Enzymol.">
        <title>High-efficiency full-length cDNA cloning.</title>
        <authorList>
            <person name="Carninci P."/>
            <person name="Hayashizaki Y."/>
        </authorList>
    </citation>
    <scope>NUCLEOTIDE SEQUENCE</scope>
    <source>
        <strain evidence="2">C57BL/6J</strain>
        <tissue evidence="2">Parthenogenote</tissue>
    </source>
</reference>
<dbReference type="AGR" id="MGI:1925868"/>
<reference evidence="2" key="5">
    <citation type="submission" date="2001-07" db="EMBL/GenBank/DDBJ databases">
        <authorList>
            <person name="Adachi J."/>
            <person name="Aizawa K."/>
            <person name="Akimura T."/>
            <person name="Arakawa T."/>
            <person name="Bono H."/>
            <person name="Carninci P."/>
            <person name="Fukuda S."/>
            <person name="Furuno M."/>
            <person name="Hanagaki T."/>
            <person name="Hara A."/>
            <person name="Hashizume W."/>
            <person name="Hayashida K."/>
            <person name="Hayatsu N."/>
            <person name="Hiramoto K."/>
            <person name="Hiraoka T."/>
            <person name="Hirozane T."/>
            <person name="Hori F."/>
            <person name="Imotani K."/>
            <person name="Ishii Y."/>
            <person name="Itoh M."/>
            <person name="Kagawa I."/>
            <person name="Kasukawa T."/>
            <person name="Katoh H."/>
            <person name="Kawai J."/>
            <person name="Kojima Y."/>
            <person name="Kondo S."/>
            <person name="Konno H."/>
            <person name="Kouda M."/>
            <person name="Koya S."/>
            <person name="Kurihara C."/>
            <person name="Matsuyama T."/>
            <person name="Miyazaki A."/>
            <person name="Murata M."/>
            <person name="Nakamura M."/>
            <person name="Nishi K."/>
            <person name="Nomura K."/>
            <person name="Numazaki R."/>
            <person name="Ohno M."/>
            <person name="Ohsato N."/>
            <person name="Okazaki Y."/>
            <person name="Saito R."/>
            <person name="Saitoh H."/>
            <person name="Sakai C."/>
            <person name="Sakai K."/>
            <person name="Sakazume N."/>
            <person name="Sano H."/>
            <person name="Sasaki D."/>
            <person name="Shibata K."/>
            <person name="Shinagawa A."/>
            <person name="Shiraki T."/>
            <person name="Sogabe Y."/>
            <person name="Tagami M."/>
            <person name="Tagawa A."/>
            <person name="Takahashi F."/>
            <person name="Takaku-Akahira S."/>
            <person name="Takeda Y."/>
            <person name="Tanaka T."/>
            <person name="Tomaru A."/>
            <person name="Toya T."/>
            <person name="Yasunishi A."/>
            <person name="Muramatsu M."/>
            <person name="Hayashizaki Y."/>
        </authorList>
    </citation>
    <scope>NUCLEOTIDE SEQUENCE</scope>
    <source>
        <strain evidence="2">C57BL/6J</strain>
        <tissue evidence="2">Parthenogenote</tissue>
    </source>
</reference>
<gene>
    <name evidence="3" type="primary">Acap2</name>
    <name evidence="3" type="synonym">Centb2</name>
</gene>
<sequence>GFPRPALSWGGGRGGQGLPSRCSLRGCYAQGAQRSPQLRAALEAAERPPTPPGSPVPPLPRSRSSRGSSGVACEARRRQDEDDGGFRGVSEGLAPLQVTAVSPSASRSCLSWRRGVRAGLGERPLTPGSLVDPGSNR</sequence>
<reference evidence="2" key="7">
    <citation type="journal article" date="2005" name="Science">
        <title>The Transcriptional Landscape of the Mammalian Genome.</title>
        <authorList>
            <consortium name="The FANTOM Consortium"/>
            <consortium name="Riken Genome Exploration Research Group and Genome Science Group (Genome Network Project Core Group)"/>
        </authorList>
    </citation>
    <scope>NUCLEOTIDE SEQUENCE</scope>
    <source>
        <strain evidence="2">C57BL/6J</strain>
        <tissue evidence="2">Parthenogenote</tissue>
    </source>
</reference>
<protein>
    <submittedName>
        <fullName evidence="2">Uncharacterized protein</fullName>
    </submittedName>
</protein>
<reference evidence="2" key="2">
    <citation type="journal article" date="2000" name="Genome Res.">
        <title>Normalization and subtraction of cap-trapper-selected cDNAs to prepare full-length cDNA libraries for rapid discovery of new genes.</title>
        <authorList>
            <person name="Carninci P."/>
            <person name="Shibata Y."/>
            <person name="Hayatsu N."/>
            <person name="Sugahara Y."/>
            <person name="Shibata K."/>
            <person name="Itoh M."/>
            <person name="Konno H."/>
            <person name="Okazaki Y."/>
            <person name="Muramatsu M."/>
            <person name="Hayashizaki Y."/>
        </authorList>
    </citation>
    <scope>NUCLEOTIDE SEQUENCE</scope>
    <source>
        <strain evidence="2">C57BL/6J</strain>
        <tissue evidence="2">Parthenogenote</tissue>
    </source>
</reference>